<feature type="region of interest" description="Disordered" evidence="1">
    <location>
        <begin position="1"/>
        <end position="33"/>
    </location>
</feature>
<organism evidence="2 3">
    <name type="scientific">Sphingomonas edaphi</name>
    <dbReference type="NCBI Taxonomy" id="2315689"/>
    <lineage>
        <taxon>Bacteria</taxon>
        <taxon>Pseudomonadati</taxon>
        <taxon>Pseudomonadota</taxon>
        <taxon>Alphaproteobacteria</taxon>
        <taxon>Sphingomonadales</taxon>
        <taxon>Sphingomonadaceae</taxon>
        <taxon>Sphingomonas</taxon>
    </lineage>
</organism>
<name>A0A418Q221_9SPHN</name>
<gene>
    <name evidence="2" type="ORF">D3M59_02370</name>
</gene>
<dbReference type="EMBL" id="QXTF01000001">
    <property type="protein sequence ID" value="RIX31863.1"/>
    <property type="molecule type" value="Genomic_DNA"/>
</dbReference>
<sequence>MLFGGAEATAHTNEGHSVLIKEPQDPPPGIDRLDLQPRCDVLGREKMGRCQWRRPRTLDRRRASELACGRALLDLTDRARRHSLAASFDPGGELSERSPHRILRLDRLLHRRLSHAPAWSRMGRNFSSQGMLPLPDARGSLAKALHTMARDPRASSLCNGVKPATDRPKGAGAIISIGGADFAVNRAKRNNRG</sequence>
<reference evidence="2 3" key="1">
    <citation type="submission" date="2018-09" db="EMBL/GenBank/DDBJ databases">
        <title>Sphingomonas sp. DAC4.</title>
        <authorList>
            <person name="Seo T."/>
        </authorList>
    </citation>
    <scope>NUCLEOTIDE SEQUENCE [LARGE SCALE GENOMIC DNA]</scope>
    <source>
        <strain evidence="2 3">DAC4</strain>
    </source>
</reference>
<evidence type="ECO:0000313" key="3">
    <source>
        <dbReference type="Proteomes" id="UP000285023"/>
    </source>
</evidence>
<keyword evidence="3" id="KW-1185">Reference proteome</keyword>
<dbReference type="Proteomes" id="UP000285023">
    <property type="component" value="Unassembled WGS sequence"/>
</dbReference>
<dbReference type="AlphaFoldDB" id="A0A418Q221"/>
<evidence type="ECO:0000313" key="2">
    <source>
        <dbReference type="EMBL" id="RIX31863.1"/>
    </source>
</evidence>
<proteinExistence type="predicted"/>
<comment type="caution">
    <text evidence="2">The sequence shown here is derived from an EMBL/GenBank/DDBJ whole genome shotgun (WGS) entry which is preliminary data.</text>
</comment>
<accession>A0A418Q221</accession>
<protein>
    <submittedName>
        <fullName evidence="2">Uncharacterized protein</fullName>
    </submittedName>
</protein>
<evidence type="ECO:0000256" key="1">
    <source>
        <dbReference type="SAM" id="MobiDB-lite"/>
    </source>
</evidence>